<dbReference type="InterPro" id="IPR051800">
    <property type="entry name" value="PqiA-PqiB_transport"/>
</dbReference>
<evidence type="ECO:0000256" key="3">
    <source>
        <dbReference type="ARBA" id="ARBA00022519"/>
    </source>
</evidence>
<dbReference type="EMBL" id="BMDY01000002">
    <property type="protein sequence ID" value="GGA95443.1"/>
    <property type="molecule type" value="Genomic_DNA"/>
</dbReference>
<name>A0ABQ1HYB0_9ALTE</name>
<keyword evidence="2" id="KW-1003">Cell membrane</keyword>
<evidence type="ECO:0000256" key="2">
    <source>
        <dbReference type="ARBA" id="ARBA00022475"/>
    </source>
</evidence>
<feature type="domain" description="Mce/MlaD" evidence="7">
    <location>
        <begin position="387"/>
        <end position="442"/>
    </location>
</feature>
<evidence type="ECO:0000256" key="4">
    <source>
        <dbReference type="ARBA" id="ARBA00022692"/>
    </source>
</evidence>
<dbReference type="InterPro" id="IPR003399">
    <property type="entry name" value="Mce/MlaD"/>
</dbReference>
<keyword evidence="3" id="KW-0997">Cell inner membrane</keyword>
<feature type="domain" description="Mce/MlaD" evidence="7">
    <location>
        <begin position="273"/>
        <end position="361"/>
    </location>
</feature>
<evidence type="ECO:0000259" key="7">
    <source>
        <dbReference type="Pfam" id="PF02470"/>
    </source>
</evidence>
<feature type="domain" description="Mce/MlaD" evidence="7">
    <location>
        <begin position="41"/>
        <end position="132"/>
    </location>
</feature>
<dbReference type="Pfam" id="PF02470">
    <property type="entry name" value="MlaD"/>
    <property type="match status" value="7"/>
</dbReference>
<dbReference type="PANTHER" id="PTHR30462:SF0">
    <property type="entry name" value="INTERMEMBRANE TRANSPORT PROTEIN YEBT"/>
    <property type="match status" value="1"/>
</dbReference>
<feature type="domain" description="Mce/MlaD" evidence="7">
    <location>
        <begin position="156"/>
        <end position="213"/>
    </location>
</feature>
<dbReference type="PANTHER" id="PTHR30462">
    <property type="entry name" value="INTERMEMBRANE TRANSPORT PROTEIN PQIB-RELATED"/>
    <property type="match status" value="1"/>
</dbReference>
<evidence type="ECO:0000256" key="5">
    <source>
        <dbReference type="ARBA" id="ARBA00022989"/>
    </source>
</evidence>
<protein>
    <submittedName>
        <fullName evidence="8">Paraquat-inducible protein B</fullName>
    </submittedName>
</protein>
<feature type="domain" description="Mce/MlaD" evidence="7">
    <location>
        <begin position="739"/>
        <end position="797"/>
    </location>
</feature>
<comment type="subcellular location">
    <subcellularLocation>
        <location evidence="1">Cell inner membrane</location>
    </subcellularLocation>
</comment>
<reference evidence="9" key="1">
    <citation type="journal article" date="2019" name="Int. J. Syst. Evol. Microbiol.">
        <title>The Global Catalogue of Microorganisms (GCM) 10K type strain sequencing project: providing services to taxonomists for standard genome sequencing and annotation.</title>
        <authorList>
            <consortium name="The Broad Institute Genomics Platform"/>
            <consortium name="The Broad Institute Genome Sequencing Center for Infectious Disease"/>
            <person name="Wu L."/>
            <person name="Ma J."/>
        </authorList>
    </citation>
    <scope>NUCLEOTIDE SEQUENCE [LARGE SCALE GENOMIC DNA]</scope>
    <source>
        <strain evidence="9">CGMCC 1.10131</strain>
    </source>
</reference>
<gene>
    <name evidence="8" type="primary">pqiB</name>
    <name evidence="8" type="ORF">GCM10007414_05300</name>
</gene>
<evidence type="ECO:0000256" key="6">
    <source>
        <dbReference type="ARBA" id="ARBA00023136"/>
    </source>
</evidence>
<keyword evidence="4" id="KW-0812">Transmembrane</keyword>
<feature type="domain" description="Mce/MlaD" evidence="7">
    <location>
        <begin position="627"/>
        <end position="716"/>
    </location>
</feature>
<sequence length="867" mass="94957">MNNASAPEIKKEKVISPIWLLPTLAVLLGAWLLFKAWSEAGISIDIQFDSAKGITAGETQIFYQGLDIGVVKSVELAPNLEGVVVNAEIKREAETLLTADSQFWLVTPKASITEISGLDALVSGNYIELNPGTGKPSEHFVALNEPPNIIRGKGLNLRLLADDLGSLTIGSGVYFKKIRVGEVQRYQLNQQQQVEFDILVKPQFADLVKQDSRFWNVSGFKADISLDGVQIDSESLASVISGGVSFDSPSQSQQAEAGQQFTLFESLKSSQRGTPISIRMQQQNGLVAKHSKLLYRGNVVGFINDIEISDDHQQFQANALIEPKYEDLFTENSQLLLLQPDISLSGVKNLSALIGAKQIEVFSADGPLANSFNLSLAPPAPAGSRVFSLSSDEINGVTTGSPIVYKGLTIGKVSAIQVQDRKFQLEAYIDAEYRELLSQNSRFYQQSPLEIAADLNGISVESGGLSGFLQSPIMLLPGSANTPSNQQNFKLYQNKKAAELSKGKILKPLKLTLNTEYLGSIAKGVPVLYRRVPVGEVSAYQLKADGQIDVSLSIDGSYKHLITDSSRFWHASGIEVKASLEGLSVNSESLKALVMGGVSFDNFDELAKESVATLYRSKHDATRRHLAIELSTNNSEGIYANMPIKYKDQQIGKIDSLRFSEDLKTLYAKADLDFPYYRDFARTGSRYWQESATISLSSVKNLDTLVKGDFINALPGKGKPTLSFELFKQAPESDPNSLHIWLSSRHFGSLKIGSPVLYKQFQVGKVDDAKLATDGSQILARLSISSEYRHLVRKNSVFWNASGVDVKVGLGGADIRLDSVETLLSGGIAFATPDDKPYANPAQDQDKFELQSTYQEKWLQWSPSIEP</sequence>
<dbReference type="Proteomes" id="UP000651977">
    <property type="component" value="Unassembled WGS sequence"/>
</dbReference>
<dbReference type="RefSeq" id="WP_055731547.1">
    <property type="nucleotide sequence ID" value="NZ_BMDY01000002.1"/>
</dbReference>
<keyword evidence="6" id="KW-0472">Membrane</keyword>
<evidence type="ECO:0000256" key="1">
    <source>
        <dbReference type="ARBA" id="ARBA00004533"/>
    </source>
</evidence>
<organism evidence="8 9">
    <name type="scientific">Agarivorans gilvus</name>
    <dbReference type="NCBI Taxonomy" id="680279"/>
    <lineage>
        <taxon>Bacteria</taxon>
        <taxon>Pseudomonadati</taxon>
        <taxon>Pseudomonadota</taxon>
        <taxon>Gammaproteobacteria</taxon>
        <taxon>Alteromonadales</taxon>
        <taxon>Alteromonadaceae</taxon>
        <taxon>Agarivorans</taxon>
    </lineage>
</organism>
<keyword evidence="9" id="KW-1185">Reference proteome</keyword>
<comment type="caution">
    <text evidence="8">The sequence shown here is derived from an EMBL/GenBank/DDBJ whole genome shotgun (WGS) entry which is preliminary data.</text>
</comment>
<evidence type="ECO:0000313" key="8">
    <source>
        <dbReference type="EMBL" id="GGA95443.1"/>
    </source>
</evidence>
<proteinExistence type="predicted"/>
<evidence type="ECO:0000313" key="9">
    <source>
        <dbReference type="Proteomes" id="UP000651977"/>
    </source>
</evidence>
<accession>A0ABQ1HYB0</accession>
<feature type="domain" description="Mce/MlaD" evidence="7">
    <location>
        <begin position="510"/>
        <end position="582"/>
    </location>
</feature>
<keyword evidence="5" id="KW-1133">Transmembrane helix</keyword>